<dbReference type="GeneID" id="37876130"/>
<accession>A0A2Z5PKR4</accession>
<evidence type="ECO:0000313" key="2">
    <source>
        <dbReference type="Proteomes" id="UP000264208"/>
    </source>
</evidence>
<dbReference type="AlphaFoldDB" id="A0A2Z5PKR4"/>
<sequence length="96" mass="11070">MKMMIDGVFYNPEKIDFESVLQKLVEILGEDLKVLSLEFPEFAAIYEPDCYYRSGFCLDKEIDEELSSEELAKIKEKIIAAFPEGTIVYSLMCEIL</sequence>
<proteinExistence type="predicted"/>
<evidence type="ECO:0000313" key="1">
    <source>
        <dbReference type="EMBL" id="BAP61876.1"/>
    </source>
</evidence>
<dbReference type="EMBL" id="AP011526">
    <property type="protein sequence ID" value="BAP61876.1"/>
    <property type="molecule type" value="Genomic_DNA"/>
</dbReference>
<dbReference type="RefSeq" id="WP_119721277.1">
    <property type="nucleotide sequence ID" value="NZ_AP011526.1"/>
</dbReference>
<name>A0A2Z5PKR4_METMI</name>
<organism evidence="1 2">
    <name type="scientific">Methanococcus maripaludis KA1</name>
    <dbReference type="NCBI Taxonomy" id="637914"/>
    <lineage>
        <taxon>Archaea</taxon>
        <taxon>Methanobacteriati</taxon>
        <taxon>Methanobacteriota</taxon>
        <taxon>Methanomada group</taxon>
        <taxon>Methanococci</taxon>
        <taxon>Methanococcales</taxon>
        <taxon>Methanococcaceae</taxon>
        <taxon>Methanococcus</taxon>
    </lineage>
</organism>
<dbReference type="Proteomes" id="UP000264208">
    <property type="component" value="Chromosome"/>
</dbReference>
<protein>
    <submittedName>
        <fullName evidence="1">Uncharacterized protein</fullName>
    </submittedName>
</protein>
<dbReference type="KEGG" id="mmak:MMKA1_17590"/>
<gene>
    <name evidence="1" type="ORF">MMKA1_17590</name>
</gene>
<reference evidence="1 2" key="1">
    <citation type="submission" date="2009-06" db="EMBL/GenBank/DDBJ databases">
        <title>Molecular Evidence for Microbiologically Influenced Corrosion from genome of Methanogen.</title>
        <authorList>
            <person name="Ito N."/>
            <person name="Tsurumaru H."/>
            <person name="Shimizu A."/>
            <person name="Harada T."/>
            <person name="Hosoyama A."/>
            <person name="Horikawa H."/>
            <person name="Wakai S."/>
            <person name="Sasaki K."/>
            <person name="Nishijima K."/>
            <person name="Ataku H."/>
            <person name="Yamazaki J."/>
            <person name="Mise M."/>
            <person name="Yamazaki S."/>
            <person name="Tanikawa S."/>
            <person name="Harayama S."/>
            <person name="Fujita N."/>
        </authorList>
    </citation>
    <scope>NUCLEOTIDE SEQUENCE [LARGE SCALE GENOMIC DNA]</scope>
    <source>
        <strain evidence="2">KA1 ( NBRC 102054)</strain>
    </source>
</reference>